<dbReference type="InterPro" id="IPR013520">
    <property type="entry name" value="Ribonucl_H"/>
</dbReference>
<dbReference type="Proteomes" id="UP000242351">
    <property type="component" value="Unassembled WGS sequence"/>
</dbReference>
<dbReference type="Pfam" id="PF00929">
    <property type="entry name" value="RNase_T"/>
    <property type="match status" value="1"/>
</dbReference>
<dbReference type="GO" id="GO:0005829">
    <property type="term" value="C:cytosol"/>
    <property type="evidence" value="ECO:0007669"/>
    <property type="project" value="TreeGrafter"/>
</dbReference>
<reference evidence="4 5" key="2">
    <citation type="submission" date="2017-12" db="EMBL/GenBank/DDBJ databases">
        <title>Revising the taxonomy of the Acinetobacter lwoffii group: the description of Acinetobacter pseudolwoffii sp. nov. and emended description of Acinetobacter lwoffii.</title>
        <authorList>
            <person name="Nemec A."/>
        </authorList>
    </citation>
    <scope>NUCLEOTIDE SEQUENCE [LARGE SCALE GENOMIC DNA]</scope>
    <source>
        <strain evidence="4 5">ANC 5347</strain>
    </source>
</reference>
<dbReference type="GO" id="GO:0006259">
    <property type="term" value="P:DNA metabolic process"/>
    <property type="evidence" value="ECO:0007669"/>
    <property type="project" value="UniProtKB-ARBA"/>
</dbReference>
<keyword evidence="1" id="KW-0540">Nuclease</keyword>
<evidence type="ECO:0000259" key="3">
    <source>
        <dbReference type="SMART" id="SM00479"/>
    </source>
</evidence>
<accession>A0A2H9UPI6</accession>
<evidence type="ECO:0000256" key="1">
    <source>
        <dbReference type="ARBA" id="ARBA00022722"/>
    </source>
</evidence>
<dbReference type="InterPro" id="IPR036420">
    <property type="entry name" value="BRCT_dom_sf"/>
</dbReference>
<dbReference type="SUPFAM" id="SSF53098">
    <property type="entry name" value="Ribonuclease H-like"/>
    <property type="match status" value="1"/>
</dbReference>
<dbReference type="InterPro" id="IPR036397">
    <property type="entry name" value="RNaseH_sf"/>
</dbReference>
<dbReference type="GO" id="GO:0008408">
    <property type="term" value="F:3'-5' exonuclease activity"/>
    <property type="evidence" value="ECO:0007669"/>
    <property type="project" value="TreeGrafter"/>
</dbReference>
<comment type="caution">
    <text evidence="4">The sequence shown here is derived from an EMBL/GenBank/DDBJ whole genome shotgun (WGS) entry which is preliminary data.</text>
</comment>
<protein>
    <submittedName>
        <fullName evidence="4">Transposase</fullName>
    </submittedName>
</protein>
<keyword evidence="2" id="KW-0378">Hydrolase</keyword>
<dbReference type="AlphaFoldDB" id="A0A2H9UPI6"/>
<evidence type="ECO:0000313" key="4">
    <source>
        <dbReference type="EMBL" id="PJI33574.1"/>
    </source>
</evidence>
<gene>
    <name evidence="4" type="ORF">CU320_04045</name>
</gene>
<dbReference type="CDD" id="cd17748">
    <property type="entry name" value="BRCT_DNA_ligase_like"/>
    <property type="match status" value="1"/>
</dbReference>
<evidence type="ECO:0000313" key="5">
    <source>
        <dbReference type="Proteomes" id="UP000242351"/>
    </source>
</evidence>
<dbReference type="InterPro" id="IPR012337">
    <property type="entry name" value="RNaseH-like_sf"/>
</dbReference>
<organism evidence="4 5">
    <name type="scientific">Acinetobacter pseudolwoffii</name>
    <dbReference type="NCBI Taxonomy" id="2053287"/>
    <lineage>
        <taxon>Bacteria</taxon>
        <taxon>Pseudomonadati</taxon>
        <taxon>Pseudomonadota</taxon>
        <taxon>Gammaproteobacteria</taxon>
        <taxon>Moraxellales</taxon>
        <taxon>Moraxellaceae</taxon>
        <taxon>Acinetobacter</taxon>
    </lineage>
</organism>
<proteinExistence type="predicted"/>
<dbReference type="GO" id="GO:0003676">
    <property type="term" value="F:nucleic acid binding"/>
    <property type="evidence" value="ECO:0007669"/>
    <property type="project" value="InterPro"/>
</dbReference>
<dbReference type="PANTHER" id="PTHR30231:SF42">
    <property type="entry name" value="EXONUCLEASE"/>
    <property type="match status" value="1"/>
</dbReference>
<dbReference type="SUPFAM" id="SSF52113">
    <property type="entry name" value="BRCT domain"/>
    <property type="match status" value="1"/>
</dbReference>
<sequence length="294" mass="32485">MGKRMDFVALDVETANSDPKSICQIGVAVFKDGELIESWGSLINPQTYFDWMNIQIHGITEDDVDGAPLIHEVKDQLDRLIGSSVVGTYTTFDQVALTRNFDQLDYQWLDITRIVRRTWEKVAYSGYGLANVCRLNDIQIENHHDAVADAIAAGQVLVAALNAKQMKLEDCHSLVRRKISTLISTGKMAEGRSPSNIIIDGGNPDGDWFGDVLCFTGELRMPRMDASILASQLGFDVGKGVTKKTNYLVKGQQDVAKLNGKSMSSKEEKALGLIKKGQDIVVISEDDFFYMIGS</sequence>
<reference evidence="4 5" key="1">
    <citation type="submission" date="2017-11" db="EMBL/GenBank/DDBJ databases">
        <authorList>
            <person name="Han C.G."/>
        </authorList>
    </citation>
    <scope>NUCLEOTIDE SEQUENCE [LARGE SCALE GENOMIC DNA]</scope>
    <source>
        <strain evidence="4 5">ANC 5347</strain>
    </source>
</reference>
<feature type="domain" description="Exonuclease" evidence="3">
    <location>
        <begin position="6"/>
        <end position="166"/>
    </location>
</feature>
<dbReference type="Gene3D" id="3.40.50.10190">
    <property type="entry name" value="BRCT domain"/>
    <property type="match status" value="1"/>
</dbReference>
<dbReference type="PANTHER" id="PTHR30231">
    <property type="entry name" value="DNA POLYMERASE III SUBUNIT EPSILON"/>
    <property type="match status" value="1"/>
</dbReference>
<name>A0A2H9UPI6_9GAMM</name>
<dbReference type="EMBL" id="PGOZ01000002">
    <property type="protein sequence ID" value="PJI33574.1"/>
    <property type="molecule type" value="Genomic_DNA"/>
</dbReference>
<evidence type="ECO:0000256" key="2">
    <source>
        <dbReference type="ARBA" id="ARBA00022839"/>
    </source>
</evidence>
<keyword evidence="2" id="KW-0269">Exonuclease</keyword>
<dbReference type="Gene3D" id="3.30.420.10">
    <property type="entry name" value="Ribonuclease H-like superfamily/Ribonuclease H"/>
    <property type="match status" value="1"/>
</dbReference>
<dbReference type="SMART" id="SM00479">
    <property type="entry name" value="EXOIII"/>
    <property type="match status" value="1"/>
</dbReference>